<organism evidence="6 7">
    <name type="scientific">Vibrio casei</name>
    <dbReference type="NCBI Taxonomy" id="673372"/>
    <lineage>
        <taxon>Bacteria</taxon>
        <taxon>Pseudomonadati</taxon>
        <taxon>Pseudomonadota</taxon>
        <taxon>Gammaproteobacteria</taxon>
        <taxon>Vibrionales</taxon>
        <taxon>Vibrionaceae</taxon>
        <taxon>Vibrio</taxon>
    </lineage>
</organism>
<dbReference type="PROSITE" id="PS50931">
    <property type="entry name" value="HTH_LYSR"/>
    <property type="match status" value="1"/>
</dbReference>
<sequence length="294" mass="32527">MHLMPEMATFVTIIEEGSFSKAAIKLGVMPSSVSRSISKLETQLQQKLIERTTRQLRLTSVGEDVFQLCLDMLNSAKQAVNAAQSNQNNVSGDLSIAAPKALSRQILMPIILAFIKQYPDVSLKWKVADHYIDPISGEVDVVIHITDKPVEGLVAKTLGSVKRVACASPAYIKKHGLPTHPDDLFSHQCIGYGESAADNTWILTKDAKKHVIKIKGVIAVNHSEIRREAVLQGLGISIFPDFTLSKYLNSGELIQVLPEWHINGNYQGNIVAQYPQSKYIPNQLKAFLNFIQIN</sequence>
<evidence type="ECO:0000256" key="2">
    <source>
        <dbReference type="ARBA" id="ARBA00023015"/>
    </source>
</evidence>
<reference evidence="6 7" key="1">
    <citation type="journal article" date="2017" name="Elife">
        <title>Extensive horizontal gene transfer in cheese-associated bacteria.</title>
        <authorList>
            <person name="Bonham K.S."/>
            <person name="Wolfe B.E."/>
            <person name="Dutton R.J."/>
        </authorList>
    </citation>
    <scope>NUCLEOTIDE SEQUENCE [LARGE SCALE GENOMIC DNA]</scope>
    <source>
        <strain evidence="6 7">JB196</strain>
    </source>
</reference>
<name>A0A368LIC9_9VIBR</name>
<dbReference type="InterPro" id="IPR000847">
    <property type="entry name" value="LysR_HTH_N"/>
</dbReference>
<dbReference type="GO" id="GO:0043565">
    <property type="term" value="F:sequence-specific DNA binding"/>
    <property type="evidence" value="ECO:0007669"/>
    <property type="project" value="TreeGrafter"/>
</dbReference>
<evidence type="ECO:0000259" key="5">
    <source>
        <dbReference type="PROSITE" id="PS50931"/>
    </source>
</evidence>
<protein>
    <submittedName>
        <fullName evidence="6">LysR family transcriptional regulator</fullName>
    </submittedName>
</protein>
<dbReference type="InterPro" id="IPR005119">
    <property type="entry name" value="LysR_subst-bd"/>
</dbReference>
<comment type="caution">
    <text evidence="6">The sequence shown here is derived from an EMBL/GenBank/DDBJ whole genome shotgun (WGS) entry which is preliminary data.</text>
</comment>
<dbReference type="OrthoDB" id="9786526at2"/>
<keyword evidence="3" id="KW-0238">DNA-binding</keyword>
<dbReference type="Pfam" id="PF03466">
    <property type="entry name" value="LysR_substrate"/>
    <property type="match status" value="1"/>
</dbReference>
<dbReference type="GO" id="GO:0006351">
    <property type="term" value="P:DNA-templated transcription"/>
    <property type="evidence" value="ECO:0007669"/>
    <property type="project" value="TreeGrafter"/>
</dbReference>
<proteinExistence type="inferred from homology"/>
<dbReference type="PANTHER" id="PTHR30537:SF5">
    <property type="entry name" value="HTH-TYPE TRANSCRIPTIONAL ACTIVATOR TTDR-RELATED"/>
    <property type="match status" value="1"/>
</dbReference>
<dbReference type="PANTHER" id="PTHR30537">
    <property type="entry name" value="HTH-TYPE TRANSCRIPTIONAL REGULATOR"/>
    <property type="match status" value="1"/>
</dbReference>
<dbReference type="InterPro" id="IPR036390">
    <property type="entry name" value="WH_DNA-bd_sf"/>
</dbReference>
<dbReference type="FunFam" id="1.10.10.10:FF:000001">
    <property type="entry name" value="LysR family transcriptional regulator"/>
    <property type="match status" value="1"/>
</dbReference>
<dbReference type="AlphaFoldDB" id="A0A368LIC9"/>
<accession>A0A368LIC9</accession>
<feature type="domain" description="HTH lysR-type" evidence="5">
    <location>
        <begin position="7"/>
        <end position="59"/>
    </location>
</feature>
<dbReference type="Gene3D" id="3.40.190.290">
    <property type="match status" value="1"/>
</dbReference>
<dbReference type="SUPFAM" id="SSF46785">
    <property type="entry name" value="Winged helix' DNA-binding domain"/>
    <property type="match status" value="1"/>
</dbReference>
<keyword evidence="2" id="KW-0805">Transcription regulation</keyword>
<evidence type="ECO:0000256" key="4">
    <source>
        <dbReference type="ARBA" id="ARBA00023163"/>
    </source>
</evidence>
<dbReference type="GO" id="GO:0003700">
    <property type="term" value="F:DNA-binding transcription factor activity"/>
    <property type="evidence" value="ECO:0007669"/>
    <property type="project" value="InterPro"/>
</dbReference>
<evidence type="ECO:0000256" key="3">
    <source>
        <dbReference type="ARBA" id="ARBA00023125"/>
    </source>
</evidence>
<comment type="similarity">
    <text evidence="1">Belongs to the LysR transcriptional regulatory family.</text>
</comment>
<keyword evidence="4" id="KW-0804">Transcription</keyword>
<dbReference type="CDD" id="cd08422">
    <property type="entry name" value="PBP2_CrgA_like"/>
    <property type="match status" value="1"/>
</dbReference>
<evidence type="ECO:0000256" key="1">
    <source>
        <dbReference type="ARBA" id="ARBA00009437"/>
    </source>
</evidence>
<keyword evidence="7" id="KW-1185">Reference proteome</keyword>
<dbReference type="InterPro" id="IPR058163">
    <property type="entry name" value="LysR-type_TF_proteobact-type"/>
</dbReference>
<dbReference type="EMBL" id="QPGL01000002">
    <property type="protein sequence ID" value="RCS70467.1"/>
    <property type="molecule type" value="Genomic_DNA"/>
</dbReference>
<dbReference type="InterPro" id="IPR036388">
    <property type="entry name" value="WH-like_DNA-bd_sf"/>
</dbReference>
<evidence type="ECO:0000313" key="7">
    <source>
        <dbReference type="Proteomes" id="UP000252479"/>
    </source>
</evidence>
<evidence type="ECO:0000313" key="6">
    <source>
        <dbReference type="EMBL" id="RCS70467.1"/>
    </source>
</evidence>
<dbReference type="Pfam" id="PF00126">
    <property type="entry name" value="HTH_1"/>
    <property type="match status" value="1"/>
</dbReference>
<dbReference type="Proteomes" id="UP000252479">
    <property type="component" value="Unassembled WGS sequence"/>
</dbReference>
<dbReference type="SUPFAM" id="SSF53850">
    <property type="entry name" value="Periplasmic binding protein-like II"/>
    <property type="match status" value="1"/>
</dbReference>
<gene>
    <name evidence="6" type="ORF">CIK83_13635</name>
</gene>
<dbReference type="Gene3D" id="1.10.10.10">
    <property type="entry name" value="Winged helix-like DNA-binding domain superfamily/Winged helix DNA-binding domain"/>
    <property type="match status" value="1"/>
</dbReference>